<keyword evidence="11 23" id="KW-0812">Transmembrane</keyword>
<dbReference type="EMBL" id="JAECVW010000001">
    <property type="protein sequence ID" value="MBH8593963.1"/>
    <property type="molecule type" value="Genomic_DNA"/>
</dbReference>
<evidence type="ECO:0000256" key="5">
    <source>
        <dbReference type="ARBA" id="ARBA00004673"/>
    </source>
</evidence>
<feature type="transmembrane region" description="Helical" evidence="24">
    <location>
        <begin position="121"/>
        <end position="144"/>
    </location>
</feature>
<keyword evidence="16 24" id="KW-1133">Transmembrane helix</keyword>
<evidence type="ECO:0000256" key="6">
    <source>
        <dbReference type="ARBA" id="ARBA00009578"/>
    </source>
</evidence>
<comment type="caution">
    <text evidence="26">The sequence shown here is derived from an EMBL/GenBank/DDBJ whole genome shotgun (WGS) entry which is preliminary data.</text>
</comment>
<dbReference type="Gene3D" id="1.10.287.70">
    <property type="match status" value="1"/>
</dbReference>
<dbReference type="PRINTS" id="PR01165">
    <property type="entry name" value="CYCOXIDASEI"/>
</dbReference>
<dbReference type="PANTHER" id="PTHR10422:SF35">
    <property type="entry name" value="CYTOCHROME BO(3) UBIQUINOL OXIDASE SUBUNIT 1"/>
    <property type="match status" value="1"/>
</dbReference>
<proteinExistence type="inferred from homology"/>
<comment type="cofactor">
    <cofactor evidence="2">
        <name>Cu cation</name>
        <dbReference type="ChEBI" id="CHEBI:23378"/>
    </cofactor>
</comment>
<keyword evidence="14" id="KW-1278">Translocase</keyword>
<sequence>MIVIAEISIVLVTLGILFVLTYFKKWRWLWEEWLTTVDHKRIGIMYLICALLMFFRGGVDALLMRTQLALPDMNFLNAQHYNEIFTTHGTIMIIFMAMPFLIGLMNIIVPLQIGARDVAFPVLNAVSFWLFFAGAMLFNLSFVIGGSPDAGWTNYTPLAGNDLSAGPGINYYLWGLQISGIGTLMTGINFIVTIIKMRAPGMKLMKMPMFTWSTMIASVIIVFAFPVLTVALAMLSMDRLFGTHFFTIDGGGMPMMWANLFWIWGHPEVYLVILPAFGIFSDVITTFARKRLFGYGAMVWSMILITGLSFLVWVHHFFTMGSGPWINSVFSVTTMLIAIPTGVKIFNWLFTMHKGRIEFTTPMLWATGFIPTFLIAGITGVMLAAAAADYQFHNTYFLISHFHYALIGGTVFGCMAGLTYWWPKMFGHLLDERLGKWSFWTFFIGFHLCFFPQYILGFQAMPRRIYTYPAEAGWTAGNFISTVGAFVMGIGFLILAYNIYYSARYGERDTTGDPWNGRTLEWSIPSPAPHYNFARIPVVKKHDDFWYRKKENRKDSDEPLQPIHMPNNTGMPVIFGAFMFVAGFGFVFGWYLLVVIGLLGIFGSMLWRTFNDYDADHYIQVEEIEKDLRAG</sequence>
<keyword evidence="9 23" id="KW-0349">Heme</keyword>
<feature type="transmembrane region" description="Helical" evidence="24">
    <location>
        <begin position="44"/>
        <end position="64"/>
    </location>
</feature>
<dbReference type="PANTHER" id="PTHR10422">
    <property type="entry name" value="CYTOCHROME C OXIDASE SUBUNIT 1"/>
    <property type="match status" value="1"/>
</dbReference>
<feature type="transmembrane region" description="Helical" evidence="24">
    <location>
        <begin position="6"/>
        <end position="23"/>
    </location>
</feature>
<evidence type="ECO:0000256" key="23">
    <source>
        <dbReference type="RuleBase" id="RU000370"/>
    </source>
</evidence>
<keyword evidence="10 23" id="KW-0679">Respiratory chain</keyword>
<dbReference type="NCBIfam" id="TIGR02882">
    <property type="entry name" value="QoxB"/>
    <property type="match status" value="1"/>
</dbReference>
<evidence type="ECO:0000256" key="21">
    <source>
        <dbReference type="ARBA" id="ARBA00023136"/>
    </source>
</evidence>
<evidence type="ECO:0000256" key="4">
    <source>
        <dbReference type="ARBA" id="ARBA00004651"/>
    </source>
</evidence>
<dbReference type="Gene3D" id="1.20.210.10">
    <property type="entry name" value="Cytochrome c oxidase-like, subunit I domain"/>
    <property type="match status" value="1"/>
</dbReference>
<dbReference type="Proteomes" id="UP000633619">
    <property type="component" value="Unassembled WGS sequence"/>
</dbReference>
<evidence type="ECO:0000256" key="1">
    <source>
        <dbReference type="ARBA" id="ARBA00000725"/>
    </source>
</evidence>
<comment type="function">
    <text evidence="24">Cytochrome c oxidase is the component of the respiratory chain that catalyzes the reduction of oxygen to water. Subunits 1-3 form the functional core of the enzyme complex. CO I is the catalytic subunit of the enzyme. Electrons originating in cytochrome c are transferred via the copper A center of subunit 2 and heme A of subunit 1 to the bimetallic center formed by heme A3 and copper B.</text>
</comment>
<evidence type="ECO:0000313" key="26">
    <source>
        <dbReference type="EMBL" id="MBH8593963.1"/>
    </source>
</evidence>
<evidence type="ECO:0000259" key="25">
    <source>
        <dbReference type="PROSITE" id="PS50855"/>
    </source>
</evidence>
<evidence type="ECO:0000313" key="27">
    <source>
        <dbReference type="Proteomes" id="UP000633619"/>
    </source>
</evidence>
<evidence type="ECO:0000256" key="12">
    <source>
        <dbReference type="ARBA" id="ARBA00022723"/>
    </source>
</evidence>
<dbReference type="SUPFAM" id="SSF81442">
    <property type="entry name" value="Cytochrome c oxidase subunit I-like"/>
    <property type="match status" value="1"/>
</dbReference>
<keyword evidence="15 23" id="KW-0249">Electron transport</keyword>
<evidence type="ECO:0000256" key="18">
    <source>
        <dbReference type="ARBA" id="ARBA00023004"/>
    </source>
</evidence>
<evidence type="ECO:0000256" key="17">
    <source>
        <dbReference type="ARBA" id="ARBA00023002"/>
    </source>
</evidence>
<feature type="transmembrane region" description="Helical" evidence="24">
    <location>
        <begin position="257"/>
        <end position="280"/>
    </location>
</feature>
<feature type="transmembrane region" description="Helical" evidence="24">
    <location>
        <begin position="292"/>
        <end position="313"/>
    </location>
</feature>
<dbReference type="EC" id="7.1.1.9" evidence="24"/>
<evidence type="ECO:0000256" key="24">
    <source>
        <dbReference type="RuleBase" id="RU363061"/>
    </source>
</evidence>
<comment type="cofactor">
    <cofactor evidence="3">
        <name>ferriheme a</name>
        <dbReference type="ChEBI" id="CHEBI:60532"/>
    </cofactor>
</comment>
<dbReference type="InterPro" id="IPR014233">
    <property type="entry name" value="QoxB"/>
</dbReference>
<evidence type="ECO:0000256" key="16">
    <source>
        <dbReference type="ARBA" id="ARBA00022989"/>
    </source>
</evidence>
<dbReference type="InterPro" id="IPR023615">
    <property type="entry name" value="Cyt_c_Oxase_su1_BS"/>
</dbReference>
<gene>
    <name evidence="26" type="primary">qoxB</name>
    <name evidence="26" type="ORF">I8U20_01310</name>
</gene>
<dbReference type="FunFam" id="1.20.210.10:FF:000002">
    <property type="entry name" value="Cytochrome o ubiquinol oxidase, subunit I"/>
    <property type="match status" value="1"/>
</dbReference>
<feature type="transmembrane region" description="Helical" evidence="24">
    <location>
        <begin position="325"/>
        <end position="350"/>
    </location>
</feature>
<dbReference type="InterPro" id="IPR023616">
    <property type="entry name" value="Cyt_c_oxase-like_su1_dom"/>
</dbReference>
<evidence type="ECO:0000256" key="14">
    <source>
        <dbReference type="ARBA" id="ARBA00022967"/>
    </source>
</evidence>
<keyword evidence="21 24" id="KW-0472">Membrane</keyword>
<evidence type="ECO:0000256" key="8">
    <source>
        <dbReference type="ARBA" id="ARBA00022475"/>
    </source>
</evidence>
<dbReference type="GO" id="GO:0020037">
    <property type="term" value="F:heme binding"/>
    <property type="evidence" value="ECO:0007669"/>
    <property type="project" value="InterPro"/>
</dbReference>
<evidence type="ECO:0000256" key="20">
    <source>
        <dbReference type="ARBA" id="ARBA00023065"/>
    </source>
</evidence>
<feature type="transmembrane region" description="Helical" evidence="24">
    <location>
        <begin position="402"/>
        <end position="422"/>
    </location>
</feature>
<reference evidence="26 27" key="1">
    <citation type="submission" date="2020-12" db="EMBL/GenBank/DDBJ databases">
        <title>WGS of Thermoactinomyces spp.</title>
        <authorList>
            <person name="Cheng K."/>
        </authorList>
    </citation>
    <scope>NUCLEOTIDE SEQUENCE [LARGE SCALE GENOMIC DNA]</scope>
    <source>
        <strain evidence="27">CICC 10671\DSM 43846</strain>
    </source>
</reference>
<keyword evidence="8 24" id="KW-1003">Cell membrane</keyword>
<keyword evidence="19 24" id="KW-0186">Copper</keyword>
<dbReference type="GO" id="GO:0015990">
    <property type="term" value="P:electron transport coupled proton transport"/>
    <property type="evidence" value="ECO:0007669"/>
    <property type="project" value="InterPro"/>
</dbReference>
<keyword evidence="12 24" id="KW-0479">Metal-binding</keyword>
<evidence type="ECO:0000256" key="7">
    <source>
        <dbReference type="ARBA" id="ARBA00022448"/>
    </source>
</evidence>
<keyword evidence="13" id="KW-0375">Hydrogen ion transport</keyword>
<dbReference type="UniPathway" id="UPA00705"/>
<feature type="transmembrane region" description="Helical" evidence="24">
    <location>
        <begin position="216"/>
        <end position="237"/>
    </location>
</feature>
<evidence type="ECO:0000256" key="2">
    <source>
        <dbReference type="ARBA" id="ARBA00001935"/>
    </source>
</evidence>
<keyword evidence="27" id="KW-1185">Reference proteome</keyword>
<evidence type="ECO:0000256" key="3">
    <source>
        <dbReference type="ARBA" id="ARBA00001951"/>
    </source>
</evidence>
<comment type="subcellular location">
    <subcellularLocation>
        <location evidence="4 24">Cell membrane</location>
        <topology evidence="4 24">Multi-pass membrane protein</topology>
    </subcellularLocation>
</comment>
<dbReference type="InterPro" id="IPR014241">
    <property type="entry name" value="Cyt_c_oxidase_su1_bac"/>
</dbReference>
<protein>
    <recommendedName>
        <fullName evidence="24">Cytochrome c oxidase subunit 1</fullName>
        <ecNumber evidence="24">7.1.1.9</ecNumber>
    </recommendedName>
</protein>
<evidence type="ECO:0000256" key="15">
    <source>
        <dbReference type="ARBA" id="ARBA00022982"/>
    </source>
</evidence>
<comment type="catalytic activity">
    <reaction evidence="1">
        <text>2 a quinol + O2 = 2 a quinone + 2 H2O</text>
        <dbReference type="Rhea" id="RHEA:55376"/>
        <dbReference type="ChEBI" id="CHEBI:15377"/>
        <dbReference type="ChEBI" id="CHEBI:15379"/>
        <dbReference type="ChEBI" id="CHEBI:24646"/>
        <dbReference type="ChEBI" id="CHEBI:132124"/>
    </reaction>
</comment>
<evidence type="ECO:0000256" key="10">
    <source>
        <dbReference type="ARBA" id="ARBA00022660"/>
    </source>
</evidence>
<comment type="pathway">
    <text evidence="5 24">Energy metabolism; oxidative phosphorylation.</text>
</comment>
<evidence type="ECO:0000256" key="13">
    <source>
        <dbReference type="ARBA" id="ARBA00022781"/>
    </source>
</evidence>
<dbReference type="GO" id="GO:0004129">
    <property type="term" value="F:cytochrome-c oxidase activity"/>
    <property type="evidence" value="ECO:0007669"/>
    <property type="project" value="UniProtKB-EC"/>
</dbReference>
<feature type="transmembrane region" description="Helical" evidence="24">
    <location>
        <begin position="171"/>
        <end position="195"/>
    </location>
</feature>
<keyword evidence="18 24" id="KW-0408">Iron</keyword>
<evidence type="ECO:0000256" key="22">
    <source>
        <dbReference type="ARBA" id="ARBA00047816"/>
    </source>
</evidence>
<keyword evidence="17" id="KW-0560">Oxidoreductase</keyword>
<keyword evidence="20" id="KW-0406">Ion transport</keyword>
<accession>A0A8I1A3R7</accession>
<feature type="transmembrane region" description="Helical" evidence="24">
    <location>
        <begin position="573"/>
        <end position="602"/>
    </location>
</feature>
<keyword evidence="7 23" id="KW-0813">Transport</keyword>
<dbReference type="PROSITE" id="PS00077">
    <property type="entry name" value="COX1_CUB"/>
    <property type="match status" value="1"/>
</dbReference>
<evidence type="ECO:0000256" key="9">
    <source>
        <dbReference type="ARBA" id="ARBA00022617"/>
    </source>
</evidence>
<dbReference type="AlphaFoldDB" id="A0A8I1A3R7"/>
<evidence type="ECO:0000256" key="19">
    <source>
        <dbReference type="ARBA" id="ARBA00023008"/>
    </source>
</evidence>
<dbReference type="Pfam" id="PF00115">
    <property type="entry name" value="COX1"/>
    <property type="match status" value="1"/>
</dbReference>
<comment type="similarity">
    <text evidence="6 23">Belongs to the heme-copper respiratory oxidase family.</text>
</comment>
<feature type="transmembrane region" description="Helical" evidence="24">
    <location>
        <begin position="476"/>
        <end position="500"/>
    </location>
</feature>
<dbReference type="GO" id="GO:0005886">
    <property type="term" value="C:plasma membrane"/>
    <property type="evidence" value="ECO:0007669"/>
    <property type="project" value="UniProtKB-SubCell"/>
</dbReference>
<feature type="domain" description="Cytochrome oxidase subunit I profile" evidence="25">
    <location>
        <begin position="24"/>
        <end position="540"/>
    </location>
</feature>
<dbReference type="NCBIfam" id="TIGR02891">
    <property type="entry name" value="CtaD_CoxA"/>
    <property type="match status" value="1"/>
</dbReference>
<dbReference type="GO" id="GO:0005507">
    <property type="term" value="F:copper ion binding"/>
    <property type="evidence" value="ECO:0007669"/>
    <property type="project" value="InterPro"/>
</dbReference>
<dbReference type="GO" id="GO:0016682">
    <property type="term" value="F:oxidoreductase activity, acting on diphenols and related substances as donors, oxygen as acceptor"/>
    <property type="evidence" value="ECO:0007669"/>
    <property type="project" value="InterPro"/>
</dbReference>
<name>A0A8I1A3R7_THEIN</name>
<evidence type="ECO:0000256" key="11">
    <source>
        <dbReference type="ARBA" id="ARBA00022692"/>
    </source>
</evidence>
<feature type="transmembrane region" description="Helical" evidence="24">
    <location>
        <begin position="434"/>
        <end position="456"/>
    </location>
</feature>
<comment type="catalytic activity">
    <reaction evidence="22 24">
        <text>4 Fe(II)-[cytochrome c] + O2 + 8 H(+)(in) = 4 Fe(III)-[cytochrome c] + 2 H2O + 4 H(+)(out)</text>
        <dbReference type="Rhea" id="RHEA:11436"/>
        <dbReference type="Rhea" id="RHEA-COMP:10350"/>
        <dbReference type="Rhea" id="RHEA-COMP:14399"/>
        <dbReference type="ChEBI" id="CHEBI:15377"/>
        <dbReference type="ChEBI" id="CHEBI:15378"/>
        <dbReference type="ChEBI" id="CHEBI:15379"/>
        <dbReference type="ChEBI" id="CHEBI:29033"/>
        <dbReference type="ChEBI" id="CHEBI:29034"/>
        <dbReference type="EC" id="7.1.1.9"/>
    </reaction>
</comment>
<dbReference type="GO" id="GO:0022904">
    <property type="term" value="P:respiratory electron transport chain"/>
    <property type="evidence" value="ECO:0007669"/>
    <property type="project" value="TreeGrafter"/>
</dbReference>
<organism evidence="26 27">
    <name type="scientific">Thermoactinomyces intermedius</name>
    <dbReference type="NCBI Taxonomy" id="2024"/>
    <lineage>
        <taxon>Bacteria</taxon>
        <taxon>Bacillati</taxon>
        <taxon>Bacillota</taxon>
        <taxon>Bacilli</taxon>
        <taxon>Bacillales</taxon>
        <taxon>Thermoactinomycetaceae</taxon>
        <taxon>Thermoactinomyces</taxon>
    </lineage>
</organism>
<dbReference type="GO" id="GO:0006119">
    <property type="term" value="P:oxidative phosphorylation"/>
    <property type="evidence" value="ECO:0007669"/>
    <property type="project" value="UniProtKB-UniPathway"/>
</dbReference>
<feature type="transmembrane region" description="Helical" evidence="24">
    <location>
        <begin position="362"/>
        <end position="387"/>
    </location>
</feature>
<dbReference type="PROSITE" id="PS50855">
    <property type="entry name" value="COX1"/>
    <property type="match status" value="1"/>
</dbReference>
<dbReference type="CDD" id="cd01662">
    <property type="entry name" value="Ubiquinol_Oxidase_I"/>
    <property type="match status" value="1"/>
</dbReference>
<feature type="transmembrane region" description="Helical" evidence="24">
    <location>
        <begin position="84"/>
        <end position="109"/>
    </location>
</feature>
<dbReference type="InterPro" id="IPR000883">
    <property type="entry name" value="Cyt_C_Oxase_1"/>
</dbReference>
<dbReference type="InterPro" id="IPR036927">
    <property type="entry name" value="Cyt_c_oxase-like_su1_sf"/>
</dbReference>